<keyword evidence="5" id="KW-0670">Pyruvate</keyword>
<dbReference type="InterPro" id="IPR026040">
    <property type="entry name" value="HyI-like"/>
</dbReference>
<comment type="caution">
    <text evidence="5">The sequence shown here is derived from an EMBL/GenBank/DDBJ whole genome shotgun (WGS) entry which is preliminary data.</text>
</comment>
<dbReference type="PANTHER" id="PTHR43489">
    <property type="entry name" value="ISOMERASE"/>
    <property type="match status" value="1"/>
</dbReference>
<dbReference type="SUPFAM" id="SSF51658">
    <property type="entry name" value="Xylose isomerase-like"/>
    <property type="match status" value="1"/>
</dbReference>
<keyword evidence="6" id="KW-1185">Reference proteome</keyword>
<feature type="active site" description="Proton donor/acceptor" evidence="3">
    <location>
        <position position="139"/>
    </location>
</feature>
<evidence type="ECO:0000313" key="5">
    <source>
        <dbReference type="EMBL" id="PVA07556.1"/>
    </source>
</evidence>
<dbReference type="PIRSF" id="PIRSF006241">
    <property type="entry name" value="HyI"/>
    <property type="match status" value="1"/>
</dbReference>
<feature type="domain" description="Xylose isomerase-like TIM barrel" evidence="4">
    <location>
        <begin position="22"/>
        <end position="251"/>
    </location>
</feature>
<protein>
    <submittedName>
        <fullName evidence="5">Hydroxypyruvate isomerase</fullName>
    </submittedName>
</protein>
<dbReference type="OrthoDB" id="9786584at2"/>
<name>A0A2T7FZG2_9RHOB</name>
<evidence type="ECO:0000256" key="3">
    <source>
        <dbReference type="PIRSR" id="PIRSR006241-50"/>
    </source>
</evidence>
<feature type="active site" description="Proton donor/acceptor" evidence="3">
    <location>
        <position position="236"/>
    </location>
</feature>
<dbReference type="PANTHER" id="PTHR43489:SF6">
    <property type="entry name" value="HYDROXYPYRUVATE ISOMERASE-RELATED"/>
    <property type="match status" value="1"/>
</dbReference>
<dbReference type="GO" id="GO:0046487">
    <property type="term" value="P:glyoxylate metabolic process"/>
    <property type="evidence" value="ECO:0007669"/>
    <property type="project" value="TreeGrafter"/>
</dbReference>
<dbReference type="AlphaFoldDB" id="A0A2T7FZG2"/>
<accession>A0A2T7FZG2</accession>
<dbReference type="InterPro" id="IPR036237">
    <property type="entry name" value="Xyl_isomerase-like_sf"/>
</dbReference>
<comment type="similarity">
    <text evidence="2">Belongs to the hyi family.</text>
</comment>
<sequence>MPRFCANLSMLFTEYPLLERPRAAAEAGFDAVEILFPYDENAAALGTALARAKLPLALINCPPPNYADPDGPRGFAAVPGEAARFQQAFRRSLRYAGALGAEFVHIMAGVAEGAAAQACFIDNLRWAAAQAPKQKLTIEPINAGDMPGYFLNDFDLALEVLDAVDAPNLLLQFDAYHAAQITGDVTGTWERVKHRVAHVQVGGVPDRHEPAGGDFDYPAFFARLDAEGYRGWVSGEYRPAVRTEDGLDWIR</sequence>
<dbReference type="InterPro" id="IPR013022">
    <property type="entry name" value="Xyl_isomerase-like_TIM-brl"/>
</dbReference>
<gene>
    <name evidence="5" type="ORF">DC363_02675</name>
</gene>
<dbReference type="InterPro" id="IPR050417">
    <property type="entry name" value="Sugar_Epim/Isomerase"/>
</dbReference>
<reference evidence="5 6" key="1">
    <citation type="submission" date="2018-04" db="EMBL/GenBank/DDBJ databases">
        <title>Pelagivirga bohaiensis gen. nov., sp. nov., a bacterium isolated from the Bohai Sea.</title>
        <authorList>
            <person name="Ji X."/>
        </authorList>
    </citation>
    <scope>NUCLEOTIDE SEQUENCE [LARGE SCALE GENOMIC DNA]</scope>
    <source>
        <strain evidence="5 6">BH-SD16</strain>
    </source>
</reference>
<organism evidence="5 6">
    <name type="scientific">Thalassorhabdomicrobium marinisediminis</name>
    <dbReference type="NCBI Taxonomy" id="2170577"/>
    <lineage>
        <taxon>Bacteria</taxon>
        <taxon>Pseudomonadati</taxon>
        <taxon>Pseudomonadota</taxon>
        <taxon>Alphaproteobacteria</taxon>
        <taxon>Rhodobacterales</taxon>
        <taxon>Paracoccaceae</taxon>
        <taxon>Thalassorhabdomicrobium</taxon>
    </lineage>
</organism>
<dbReference type="EMBL" id="QCYG01000002">
    <property type="protein sequence ID" value="PVA07556.1"/>
    <property type="molecule type" value="Genomic_DNA"/>
</dbReference>
<dbReference type="Proteomes" id="UP000244817">
    <property type="component" value="Unassembled WGS sequence"/>
</dbReference>
<dbReference type="RefSeq" id="WP_108639598.1">
    <property type="nucleotide sequence ID" value="NZ_QCYG01000002.1"/>
</dbReference>
<dbReference type="Gene3D" id="3.20.20.150">
    <property type="entry name" value="Divalent-metal-dependent TIM barrel enzymes"/>
    <property type="match status" value="1"/>
</dbReference>
<dbReference type="GO" id="GO:0008903">
    <property type="term" value="F:hydroxypyruvate isomerase activity"/>
    <property type="evidence" value="ECO:0007669"/>
    <property type="project" value="TreeGrafter"/>
</dbReference>
<evidence type="ECO:0000256" key="2">
    <source>
        <dbReference type="PIRNR" id="PIRNR006241"/>
    </source>
</evidence>
<evidence type="ECO:0000313" key="6">
    <source>
        <dbReference type="Proteomes" id="UP000244817"/>
    </source>
</evidence>
<keyword evidence="1 2" id="KW-0413">Isomerase</keyword>
<evidence type="ECO:0000256" key="1">
    <source>
        <dbReference type="ARBA" id="ARBA00023235"/>
    </source>
</evidence>
<proteinExistence type="inferred from homology"/>
<evidence type="ECO:0000259" key="4">
    <source>
        <dbReference type="Pfam" id="PF01261"/>
    </source>
</evidence>
<dbReference type="Pfam" id="PF01261">
    <property type="entry name" value="AP_endonuc_2"/>
    <property type="match status" value="1"/>
</dbReference>